<evidence type="ECO:0000256" key="4">
    <source>
        <dbReference type="ARBA" id="ARBA00023139"/>
    </source>
</evidence>
<evidence type="ECO:0000256" key="3">
    <source>
        <dbReference type="ARBA" id="ARBA00023136"/>
    </source>
</evidence>
<dbReference type="PANTHER" id="PTHR43649">
    <property type="entry name" value="ARABINOSE-BINDING PROTEIN-RELATED"/>
    <property type="match status" value="1"/>
</dbReference>
<evidence type="ECO:0000256" key="2">
    <source>
        <dbReference type="ARBA" id="ARBA00022729"/>
    </source>
</evidence>
<organism evidence="7 8">
    <name type="scientific">Clostridium rhizosphaerae</name>
    <dbReference type="NCBI Taxonomy" id="2803861"/>
    <lineage>
        <taxon>Bacteria</taxon>
        <taxon>Bacillati</taxon>
        <taxon>Bacillota</taxon>
        <taxon>Clostridia</taxon>
        <taxon>Eubacteriales</taxon>
        <taxon>Clostridiaceae</taxon>
        <taxon>Clostridium</taxon>
    </lineage>
</organism>
<comment type="caution">
    <text evidence="7">The sequence shown here is derived from an EMBL/GenBank/DDBJ whole genome shotgun (WGS) entry which is preliminary data.</text>
</comment>
<name>A0ABS1T9H9_9CLOT</name>
<feature type="chain" id="PRO_5047132046" evidence="6">
    <location>
        <begin position="25"/>
        <end position="428"/>
    </location>
</feature>
<protein>
    <submittedName>
        <fullName evidence="7">Carbohydrate ABC transporter substrate-binding protein</fullName>
    </submittedName>
</protein>
<dbReference type="RefSeq" id="WP_202748574.1">
    <property type="nucleotide sequence ID" value="NZ_JAESWC010000002.1"/>
</dbReference>
<dbReference type="Pfam" id="PF01547">
    <property type="entry name" value="SBP_bac_1"/>
    <property type="match status" value="1"/>
</dbReference>
<keyword evidence="8" id="KW-1185">Reference proteome</keyword>
<sequence>MIKKNLLKKVGLTLVGITLLSAFAGCSKSQPTATADNNKKVTLKLALWGEEDYKYLSETNKLADAYKKDHPNVTIEIEHIAPKEYGNTMKIRNSANQLPDVFPIQQAQLTLYGDTMVPLNDLKATQNNLYANETKIKGNVIGIPQSAFNEFVYYNKNIFKEYNLQVPKTWDEFLKVCQTIKDGKKYTPLLIGGKDGWPDYPFNEYMPMLEAGDGQYYNKMATQDAPFTKGQPFYNAYEKIQKLYDVKVSGDDPLGYGWDQERAMFVAGKGAMMAAGSWYKGDYNQNGGKDENLGVFLLPTRNTTSDPFYTTAMTEFFWGIPKTCKNQKEAKEFLEWFFGSDYYAKLVGALQQKPTVKGVNYDDKFFAQAFEGVDAKPVTVFYDDNYNKVMNAMKFDVKGLGQQQMAGKTSLDSIMNDLNAQWKKARGN</sequence>
<evidence type="ECO:0000256" key="6">
    <source>
        <dbReference type="SAM" id="SignalP"/>
    </source>
</evidence>
<proteinExistence type="predicted"/>
<gene>
    <name evidence="7" type="ORF">JK636_09495</name>
</gene>
<keyword evidence="4" id="KW-0564">Palmitate</keyword>
<keyword evidence="2 6" id="KW-0732">Signal</keyword>
<evidence type="ECO:0000313" key="7">
    <source>
        <dbReference type="EMBL" id="MBL4935994.1"/>
    </source>
</evidence>
<evidence type="ECO:0000256" key="5">
    <source>
        <dbReference type="ARBA" id="ARBA00023288"/>
    </source>
</evidence>
<dbReference type="PROSITE" id="PS51257">
    <property type="entry name" value="PROKAR_LIPOPROTEIN"/>
    <property type="match status" value="1"/>
</dbReference>
<dbReference type="InterPro" id="IPR006059">
    <property type="entry name" value="SBP"/>
</dbReference>
<evidence type="ECO:0000256" key="1">
    <source>
        <dbReference type="ARBA" id="ARBA00022475"/>
    </source>
</evidence>
<accession>A0ABS1T9H9</accession>
<dbReference type="EMBL" id="JAESWC010000002">
    <property type="protein sequence ID" value="MBL4935994.1"/>
    <property type="molecule type" value="Genomic_DNA"/>
</dbReference>
<evidence type="ECO:0000313" key="8">
    <source>
        <dbReference type="Proteomes" id="UP000632377"/>
    </source>
</evidence>
<dbReference type="PANTHER" id="PTHR43649:SF33">
    <property type="entry name" value="POLYGALACTURONAN_RHAMNOGALACTURONAN-BINDING PROTEIN YTCQ"/>
    <property type="match status" value="1"/>
</dbReference>
<keyword evidence="5" id="KW-0449">Lipoprotein</keyword>
<reference evidence="7 8" key="1">
    <citation type="submission" date="2021-01" db="EMBL/GenBank/DDBJ databases">
        <title>Genome public.</title>
        <authorList>
            <person name="Liu C."/>
            <person name="Sun Q."/>
        </authorList>
    </citation>
    <scope>NUCLEOTIDE SEQUENCE [LARGE SCALE GENOMIC DNA]</scope>
    <source>
        <strain evidence="7 8">YIM B02515</strain>
    </source>
</reference>
<keyword evidence="3" id="KW-0472">Membrane</keyword>
<dbReference type="InterPro" id="IPR050490">
    <property type="entry name" value="Bact_solute-bd_prot1"/>
</dbReference>
<dbReference type="Proteomes" id="UP000632377">
    <property type="component" value="Unassembled WGS sequence"/>
</dbReference>
<keyword evidence="1" id="KW-1003">Cell membrane</keyword>
<dbReference type="Gene3D" id="3.40.190.10">
    <property type="entry name" value="Periplasmic binding protein-like II"/>
    <property type="match status" value="2"/>
</dbReference>
<feature type="signal peptide" evidence="6">
    <location>
        <begin position="1"/>
        <end position="24"/>
    </location>
</feature>
<dbReference type="SUPFAM" id="SSF53850">
    <property type="entry name" value="Periplasmic binding protein-like II"/>
    <property type="match status" value="1"/>
</dbReference>